<evidence type="ECO:0000313" key="6">
    <source>
        <dbReference type="Proteomes" id="UP000738349"/>
    </source>
</evidence>
<sequence>MPDTSPPSGPSPNGSKTGPTGPPRKRNVTSRDRNGCITCRKRHLRCDKTHPECNNCLKMNRMCEGYIVNRIAFCDETLLTTEKAKGKIPKRPRGRVAKRVVVDATINTTANEIAIERSLRGLEEPQPQPQPQPDTTDLVAGVMVPVAEANDWMLQEWALSLWPQDDQAQPIDDASPSSLIDVNPATSNALIDLTALDIYSPSIAPSPSALQLLTVRGEKQPQFLCTPLDAEYIQRLRSGGIDGLTTILPIQDMIVDQAVMAPHCWSAALAVSALTFSKQGFVSTHNSRYHAIQHYRNAVQSVKRTFPQESPGAFQNVNPGDLLGWFLTRLLLANFDLCRGNLSSWRHHLRIAGRIFSSWHQRILVDSRGRQLAHAFARMALLVELQNGDMALTRVQDMNPGVASQLNTMMEQSESSRDRLLALIRNVSKLEIKFRYQPELHEKWTRKLELIDAKLTEWQSNLPGSELPVDTGVADAVKFPVNPGSSMPSLEVTPLTFPNSANPYTCAVNYAHFLCARMRVRTRYLPNGGKINPPETESTVLYTCRIAAGLSPLGCARANAFGHGMMPALVGAYRWSNNPQARHWITSWLKGYEEEGGREGLWNVQQTRRLLSFLDDEIRRRTSTSGRWDIIAARIEEEDDSSDKGSMSSDESMTDASFPTQGDLDWSFSPSTALSPFRVVVHSRSPDGWATDHYVVT</sequence>
<dbReference type="SMART" id="SM00066">
    <property type="entry name" value="GAL4"/>
    <property type="match status" value="1"/>
</dbReference>
<proteinExistence type="predicted"/>
<dbReference type="PANTHER" id="PTHR37534:SF49">
    <property type="entry name" value="LYSINE BIOSYNTHESIS REGULATORY PROTEIN LYS14"/>
    <property type="match status" value="1"/>
</dbReference>
<dbReference type="GO" id="GO:0000981">
    <property type="term" value="F:DNA-binding transcription factor activity, RNA polymerase II-specific"/>
    <property type="evidence" value="ECO:0007669"/>
    <property type="project" value="InterPro"/>
</dbReference>
<dbReference type="PROSITE" id="PS00463">
    <property type="entry name" value="ZN2_CY6_FUNGAL_1"/>
    <property type="match status" value="1"/>
</dbReference>
<dbReference type="PANTHER" id="PTHR37534">
    <property type="entry name" value="TRANSCRIPTIONAL ACTIVATOR PROTEIN UGA3"/>
    <property type="match status" value="1"/>
</dbReference>
<comment type="caution">
    <text evidence="5">The sequence shown here is derived from an EMBL/GenBank/DDBJ whole genome shotgun (WGS) entry which is preliminary data.</text>
</comment>
<dbReference type="AlphaFoldDB" id="A0A9P9JGM0"/>
<reference evidence="5" key="1">
    <citation type="journal article" date="2021" name="Nat. Commun.">
        <title>Genetic determinants of endophytism in the Arabidopsis root mycobiome.</title>
        <authorList>
            <person name="Mesny F."/>
            <person name="Miyauchi S."/>
            <person name="Thiergart T."/>
            <person name="Pickel B."/>
            <person name="Atanasova L."/>
            <person name="Karlsson M."/>
            <person name="Huettel B."/>
            <person name="Barry K.W."/>
            <person name="Haridas S."/>
            <person name="Chen C."/>
            <person name="Bauer D."/>
            <person name="Andreopoulos W."/>
            <person name="Pangilinan J."/>
            <person name="LaButti K."/>
            <person name="Riley R."/>
            <person name="Lipzen A."/>
            <person name="Clum A."/>
            <person name="Drula E."/>
            <person name="Henrissat B."/>
            <person name="Kohler A."/>
            <person name="Grigoriev I.V."/>
            <person name="Martin F.M."/>
            <person name="Hacquard S."/>
        </authorList>
    </citation>
    <scope>NUCLEOTIDE SEQUENCE</scope>
    <source>
        <strain evidence="5">MPI-CAGE-AT-0147</strain>
    </source>
</reference>
<dbReference type="OrthoDB" id="5126878at2759"/>
<dbReference type="GO" id="GO:0045944">
    <property type="term" value="P:positive regulation of transcription by RNA polymerase II"/>
    <property type="evidence" value="ECO:0007669"/>
    <property type="project" value="TreeGrafter"/>
</dbReference>
<keyword evidence="6" id="KW-1185">Reference proteome</keyword>
<evidence type="ECO:0000256" key="3">
    <source>
        <dbReference type="SAM" id="MobiDB-lite"/>
    </source>
</evidence>
<protein>
    <recommendedName>
        <fullName evidence="4">Zn(2)-C6 fungal-type domain-containing protein</fullName>
    </recommendedName>
</protein>
<evidence type="ECO:0000256" key="2">
    <source>
        <dbReference type="ARBA" id="ARBA00023242"/>
    </source>
</evidence>
<gene>
    <name evidence="5" type="ORF">EDB81DRAFT_866245</name>
</gene>
<keyword evidence="2" id="KW-0539">Nucleus</keyword>
<dbReference type="SUPFAM" id="SSF57701">
    <property type="entry name" value="Zn2/Cys6 DNA-binding domain"/>
    <property type="match status" value="1"/>
</dbReference>
<dbReference type="Gene3D" id="4.10.240.10">
    <property type="entry name" value="Zn(2)-C6 fungal-type DNA-binding domain"/>
    <property type="match status" value="1"/>
</dbReference>
<organism evidence="5 6">
    <name type="scientific">Dactylonectria macrodidyma</name>
    <dbReference type="NCBI Taxonomy" id="307937"/>
    <lineage>
        <taxon>Eukaryota</taxon>
        <taxon>Fungi</taxon>
        <taxon>Dikarya</taxon>
        <taxon>Ascomycota</taxon>
        <taxon>Pezizomycotina</taxon>
        <taxon>Sordariomycetes</taxon>
        <taxon>Hypocreomycetidae</taxon>
        <taxon>Hypocreales</taxon>
        <taxon>Nectriaceae</taxon>
        <taxon>Dactylonectria</taxon>
    </lineage>
</organism>
<evidence type="ECO:0000256" key="1">
    <source>
        <dbReference type="ARBA" id="ARBA00004123"/>
    </source>
</evidence>
<dbReference type="EMBL" id="JAGMUV010000003">
    <property type="protein sequence ID" value="KAH7166491.1"/>
    <property type="molecule type" value="Genomic_DNA"/>
</dbReference>
<dbReference type="InterPro" id="IPR021858">
    <property type="entry name" value="Fun_TF"/>
</dbReference>
<feature type="region of interest" description="Disordered" evidence="3">
    <location>
        <begin position="1"/>
        <end position="31"/>
    </location>
</feature>
<dbReference type="PROSITE" id="PS50048">
    <property type="entry name" value="ZN2_CY6_FUNGAL_2"/>
    <property type="match status" value="1"/>
</dbReference>
<dbReference type="InterPro" id="IPR036864">
    <property type="entry name" value="Zn2-C6_fun-type_DNA-bd_sf"/>
</dbReference>
<evidence type="ECO:0000313" key="5">
    <source>
        <dbReference type="EMBL" id="KAH7166491.1"/>
    </source>
</evidence>
<dbReference type="GO" id="GO:0005634">
    <property type="term" value="C:nucleus"/>
    <property type="evidence" value="ECO:0007669"/>
    <property type="project" value="UniProtKB-SubCell"/>
</dbReference>
<accession>A0A9P9JGM0</accession>
<dbReference type="GO" id="GO:0008270">
    <property type="term" value="F:zinc ion binding"/>
    <property type="evidence" value="ECO:0007669"/>
    <property type="project" value="InterPro"/>
</dbReference>
<feature type="compositionally biased region" description="Pro residues" evidence="3">
    <location>
        <begin position="1"/>
        <end position="10"/>
    </location>
</feature>
<feature type="domain" description="Zn(2)-C6 fungal-type" evidence="4">
    <location>
        <begin position="35"/>
        <end position="63"/>
    </location>
</feature>
<dbReference type="CDD" id="cd00067">
    <property type="entry name" value="GAL4"/>
    <property type="match status" value="1"/>
</dbReference>
<evidence type="ECO:0000259" key="4">
    <source>
        <dbReference type="PROSITE" id="PS50048"/>
    </source>
</evidence>
<dbReference type="Pfam" id="PF11951">
    <property type="entry name" value="Fungal_trans_2"/>
    <property type="match status" value="1"/>
</dbReference>
<dbReference type="Proteomes" id="UP000738349">
    <property type="component" value="Unassembled WGS sequence"/>
</dbReference>
<dbReference type="Pfam" id="PF00172">
    <property type="entry name" value="Zn_clus"/>
    <property type="match status" value="1"/>
</dbReference>
<comment type="subcellular location">
    <subcellularLocation>
        <location evidence="1">Nucleus</location>
    </subcellularLocation>
</comment>
<dbReference type="InterPro" id="IPR001138">
    <property type="entry name" value="Zn2Cys6_DnaBD"/>
</dbReference>
<feature type="region of interest" description="Disordered" evidence="3">
    <location>
        <begin position="639"/>
        <end position="660"/>
    </location>
</feature>
<name>A0A9P9JGM0_9HYPO</name>
<dbReference type="GO" id="GO:0000976">
    <property type="term" value="F:transcription cis-regulatory region binding"/>
    <property type="evidence" value="ECO:0007669"/>
    <property type="project" value="TreeGrafter"/>
</dbReference>